<organism evidence="2">
    <name type="scientific">Acidicaldus sp</name>
    <dbReference type="NCBI Taxonomy" id="1872105"/>
    <lineage>
        <taxon>Bacteria</taxon>
        <taxon>Pseudomonadati</taxon>
        <taxon>Pseudomonadota</taxon>
        <taxon>Alphaproteobacteria</taxon>
        <taxon>Acetobacterales</taxon>
        <taxon>Acetobacteraceae</taxon>
        <taxon>Acidicaldus</taxon>
    </lineage>
</organism>
<dbReference type="Pfam" id="PF08240">
    <property type="entry name" value="ADH_N"/>
    <property type="match status" value="1"/>
</dbReference>
<dbReference type="GO" id="GO:0016491">
    <property type="term" value="F:oxidoreductase activity"/>
    <property type="evidence" value="ECO:0007669"/>
    <property type="project" value="InterPro"/>
</dbReference>
<dbReference type="InterPro" id="IPR013149">
    <property type="entry name" value="ADH-like_C"/>
</dbReference>
<dbReference type="InterPro" id="IPR011032">
    <property type="entry name" value="GroES-like_sf"/>
</dbReference>
<dbReference type="EMBL" id="DTQM01000256">
    <property type="protein sequence ID" value="HGC44218.1"/>
    <property type="molecule type" value="Genomic_DNA"/>
</dbReference>
<dbReference type="SMART" id="SM00829">
    <property type="entry name" value="PKS_ER"/>
    <property type="match status" value="1"/>
</dbReference>
<feature type="domain" description="Enoyl reductase (ER)" evidence="1">
    <location>
        <begin position="10"/>
        <end position="322"/>
    </location>
</feature>
<comment type="caution">
    <text evidence="2">The sequence shown here is derived from an EMBL/GenBank/DDBJ whole genome shotgun (WGS) entry which is preliminary data.</text>
</comment>
<sequence>MKAIRCVEWGGPEKLRLEDVAPPQPGPGEVRLKVHAAAVNFPDVLIIQRKYQVRPELPFTPGVELSGTVLEVGPGVSRLRVGMRVAANVGTGAFAEEAVARESACFALPETVSDDVGAAFLLTYGTTWHALVDRAALRPGERLLVLGAAGGVGLAACDIGRHLGARVIAAASSAEKLALCREYGASETIDYTTEEIRAGIARTTGGEGADVIYDPVGGDLAEPAFRSIAWRGRYLVIGFAGGTIPALPLNLALLKGASLVGAYWGEHVRREPERHARETEELIAAIAAGRLKPLVSRRYALAETAQALRDMAARQVRGKIVIVP</sequence>
<accession>A0A8J4M847</accession>
<dbReference type="Pfam" id="PF00107">
    <property type="entry name" value="ADH_zinc_N"/>
    <property type="match status" value="1"/>
</dbReference>
<name>A0A8J4M847_9PROT</name>
<gene>
    <name evidence="2" type="ORF">ENY07_13515</name>
</gene>
<dbReference type="SUPFAM" id="SSF50129">
    <property type="entry name" value="GroES-like"/>
    <property type="match status" value="1"/>
</dbReference>
<dbReference type="CDD" id="cd08241">
    <property type="entry name" value="QOR1"/>
    <property type="match status" value="1"/>
</dbReference>
<dbReference type="PANTHER" id="PTHR43677">
    <property type="entry name" value="SHORT-CHAIN DEHYDROGENASE/REDUCTASE"/>
    <property type="match status" value="1"/>
</dbReference>
<proteinExistence type="predicted"/>
<evidence type="ECO:0000313" key="2">
    <source>
        <dbReference type="EMBL" id="HGC44218.1"/>
    </source>
</evidence>
<dbReference type="Gene3D" id="3.90.180.10">
    <property type="entry name" value="Medium-chain alcohol dehydrogenases, catalytic domain"/>
    <property type="match status" value="1"/>
</dbReference>
<reference evidence="2" key="1">
    <citation type="journal article" date="2020" name="mSystems">
        <title>Genome- and Community-Level Interaction Insights into Carbon Utilization and Element Cycling Functions of Hydrothermarchaeota in Hydrothermal Sediment.</title>
        <authorList>
            <person name="Zhou Z."/>
            <person name="Liu Y."/>
            <person name="Xu W."/>
            <person name="Pan J."/>
            <person name="Luo Z.H."/>
            <person name="Li M."/>
        </authorList>
    </citation>
    <scope>NUCLEOTIDE SEQUENCE</scope>
    <source>
        <strain evidence="2">SpSt-997</strain>
    </source>
</reference>
<dbReference type="SUPFAM" id="SSF51735">
    <property type="entry name" value="NAD(P)-binding Rossmann-fold domains"/>
    <property type="match status" value="1"/>
</dbReference>
<dbReference type="InterPro" id="IPR013154">
    <property type="entry name" value="ADH-like_N"/>
</dbReference>
<dbReference type="PANTHER" id="PTHR43677:SF4">
    <property type="entry name" value="QUINONE OXIDOREDUCTASE-LIKE PROTEIN 2"/>
    <property type="match status" value="1"/>
</dbReference>
<dbReference type="InterPro" id="IPR051397">
    <property type="entry name" value="Zn-ADH-like_protein"/>
</dbReference>
<dbReference type="InterPro" id="IPR036291">
    <property type="entry name" value="NAD(P)-bd_dom_sf"/>
</dbReference>
<dbReference type="Gene3D" id="3.40.50.720">
    <property type="entry name" value="NAD(P)-binding Rossmann-like Domain"/>
    <property type="match status" value="1"/>
</dbReference>
<evidence type="ECO:0000259" key="1">
    <source>
        <dbReference type="SMART" id="SM00829"/>
    </source>
</evidence>
<dbReference type="InterPro" id="IPR020843">
    <property type="entry name" value="ER"/>
</dbReference>
<protein>
    <submittedName>
        <fullName evidence="2">NADPH:quinone oxidoreductase family protein</fullName>
    </submittedName>
</protein>
<dbReference type="AlphaFoldDB" id="A0A8J4M847"/>